<dbReference type="InterPro" id="IPR005829">
    <property type="entry name" value="Sugar_transporter_CS"/>
</dbReference>
<feature type="transmembrane region" description="Helical" evidence="5">
    <location>
        <begin position="370"/>
        <end position="394"/>
    </location>
</feature>
<dbReference type="InterPro" id="IPR020846">
    <property type="entry name" value="MFS_dom"/>
</dbReference>
<protein>
    <submittedName>
        <fullName evidence="7">Solute carrier family 2 member 11b</fullName>
    </submittedName>
</protein>
<name>A0A673I0X7_9TELE</name>
<keyword evidence="3 5" id="KW-1133">Transmembrane helix</keyword>
<dbReference type="GO" id="GO:0005886">
    <property type="term" value="C:plasma membrane"/>
    <property type="evidence" value="ECO:0007669"/>
    <property type="project" value="TreeGrafter"/>
</dbReference>
<evidence type="ECO:0000313" key="8">
    <source>
        <dbReference type="Proteomes" id="UP000472270"/>
    </source>
</evidence>
<dbReference type="GO" id="GO:0070837">
    <property type="term" value="P:dehydroascorbic acid transport"/>
    <property type="evidence" value="ECO:0007669"/>
    <property type="project" value="TreeGrafter"/>
</dbReference>
<dbReference type="PROSITE" id="PS00217">
    <property type="entry name" value="SUGAR_TRANSPORT_2"/>
    <property type="match status" value="1"/>
</dbReference>
<keyword evidence="8" id="KW-1185">Reference proteome</keyword>
<dbReference type="Gene3D" id="1.20.1250.20">
    <property type="entry name" value="MFS general substrate transporter like domains"/>
    <property type="match status" value="2"/>
</dbReference>
<dbReference type="InterPro" id="IPR003663">
    <property type="entry name" value="Sugar/inositol_transpt"/>
</dbReference>
<dbReference type="GO" id="GO:0046323">
    <property type="term" value="P:D-glucose import"/>
    <property type="evidence" value="ECO:0007669"/>
    <property type="project" value="TreeGrafter"/>
</dbReference>
<dbReference type="PRINTS" id="PR00171">
    <property type="entry name" value="SUGRTRNSPORT"/>
</dbReference>
<dbReference type="InterPro" id="IPR045263">
    <property type="entry name" value="GLUT"/>
</dbReference>
<feature type="transmembrane region" description="Helical" evidence="5">
    <location>
        <begin position="75"/>
        <end position="100"/>
    </location>
</feature>
<accession>A0A673I0X7</accession>
<dbReference type="PROSITE" id="PS50850">
    <property type="entry name" value="MFS"/>
    <property type="match status" value="1"/>
</dbReference>
<feature type="transmembrane region" description="Helical" evidence="5">
    <location>
        <begin position="107"/>
        <end position="127"/>
    </location>
</feature>
<evidence type="ECO:0000256" key="2">
    <source>
        <dbReference type="ARBA" id="ARBA00022692"/>
    </source>
</evidence>
<dbReference type="SUPFAM" id="SSF103473">
    <property type="entry name" value="MFS general substrate transporter"/>
    <property type="match status" value="1"/>
</dbReference>
<feature type="transmembrane region" description="Helical" evidence="5">
    <location>
        <begin position="167"/>
        <end position="186"/>
    </location>
</feature>
<feature type="transmembrane region" description="Helical" evidence="5">
    <location>
        <begin position="198"/>
        <end position="219"/>
    </location>
</feature>
<keyword evidence="4 5" id="KW-0472">Membrane</keyword>
<feature type="transmembrane region" description="Helical" evidence="5">
    <location>
        <begin position="400"/>
        <end position="420"/>
    </location>
</feature>
<proteinExistence type="predicted"/>
<evidence type="ECO:0000256" key="3">
    <source>
        <dbReference type="ARBA" id="ARBA00022989"/>
    </source>
</evidence>
<feature type="transmembrane region" description="Helical" evidence="5">
    <location>
        <begin position="331"/>
        <end position="358"/>
    </location>
</feature>
<evidence type="ECO:0000259" key="6">
    <source>
        <dbReference type="PROSITE" id="PS50850"/>
    </source>
</evidence>
<organism evidence="7 8">
    <name type="scientific">Sinocyclocheilus rhinocerous</name>
    <dbReference type="NCBI Taxonomy" id="307959"/>
    <lineage>
        <taxon>Eukaryota</taxon>
        <taxon>Metazoa</taxon>
        <taxon>Chordata</taxon>
        <taxon>Craniata</taxon>
        <taxon>Vertebrata</taxon>
        <taxon>Euteleostomi</taxon>
        <taxon>Actinopterygii</taxon>
        <taxon>Neopterygii</taxon>
        <taxon>Teleostei</taxon>
        <taxon>Ostariophysi</taxon>
        <taxon>Cypriniformes</taxon>
        <taxon>Cyprinidae</taxon>
        <taxon>Cyprininae</taxon>
        <taxon>Sinocyclocheilus</taxon>
    </lineage>
</organism>
<dbReference type="AlphaFoldDB" id="A0A673I0X7"/>
<evidence type="ECO:0000256" key="1">
    <source>
        <dbReference type="ARBA" id="ARBA00004141"/>
    </source>
</evidence>
<keyword evidence="2 5" id="KW-0812">Transmembrane</keyword>
<dbReference type="InterPro" id="IPR005828">
    <property type="entry name" value="MFS_sugar_transport-like"/>
</dbReference>
<feature type="transmembrane region" description="Helical" evidence="5">
    <location>
        <begin position="21"/>
        <end position="40"/>
    </location>
</feature>
<dbReference type="PANTHER" id="PTHR23503">
    <property type="entry name" value="SOLUTE CARRIER FAMILY 2"/>
    <property type="match status" value="1"/>
</dbReference>
<dbReference type="Pfam" id="PF00083">
    <property type="entry name" value="Sugar_tr"/>
    <property type="match status" value="2"/>
</dbReference>
<dbReference type="GO" id="GO:0055056">
    <property type="term" value="F:D-glucose transmembrane transporter activity"/>
    <property type="evidence" value="ECO:0007669"/>
    <property type="project" value="TreeGrafter"/>
</dbReference>
<sequence length="456" mass="49770">MNELKMNGPEESTALRKVPSKSLLLAVCAAGIGGTFQYGYNISIINAPTKAVQNFINQTWTERYNTEISTQVLTLLWSTIVSIFTLGGLVGVSVGGTLAIRFGRKGTLLFNNTFALLAALFMGLSYPSGTFELLIIGRFLTGVNAGIGICVQALYIGEIAPRALRGAMAMGTSIFITGGILTGQVIGLNELLGKEEYWPILLSTICIPAIMQLLTLPWFPESPRYLLIDRGDDVACKTGTAWFNNSNCTTKWWKRIYFYADYVFTQAGIPADKIPYATVGTGACECITALTCGLLIESLGRRALIIGGYSLMSVCCICFTIALTFQESSPWVPYLSMICVFAFILSFGLGPGGVTNILTTELFTQTDRPAAYMIGGSINWIAFFFVGMIFPFIVNGLKQYCFLVFLVICCLVATYIFFVVPETKNKTFLEIQSEFHSRKKLIAANGTEGPLLSTPM</sequence>
<evidence type="ECO:0000256" key="4">
    <source>
        <dbReference type="ARBA" id="ARBA00023136"/>
    </source>
</evidence>
<dbReference type="PANTHER" id="PTHR23503:SF1">
    <property type="entry name" value="MAJOR FACILITATOR SUPERFAMILY (MFS) PROFILE DOMAIN-CONTAINING PROTEIN"/>
    <property type="match status" value="1"/>
</dbReference>
<evidence type="ECO:0000256" key="5">
    <source>
        <dbReference type="SAM" id="Phobius"/>
    </source>
</evidence>
<dbReference type="InterPro" id="IPR036259">
    <property type="entry name" value="MFS_trans_sf"/>
</dbReference>
<dbReference type="Ensembl" id="ENSSRHT00000032255.1">
    <property type="protein sequence ID" value="ENSSRHP00000031342.1"/>
    <property type="gene ID" value="ENSSRHG00000016190.1"/>
</dbReference>
<reference evidence="7" key="2">
    <citation type="submission" date="2025-09" db="UniProtKB">
        <authorList>
            <consortium name="Ensembl"/>
        </authorList>
    </citation>
    <scope>IDENTIFICATION</scope>
</reference>
<reference evidence="7" key="1">
    <citation type="submission" date="2025-08" db="UniProtKB">
        <authorList>
            <consortium name="Ensembl"/>
        </authorList>
    </citation>
    <scope>IDENTIFICATION</scope>
</reference>
<feature type="transmembrane region" description="Helical" evidence="5">
    <location>
        <begin position="303"/>
        <end position="325"/>
    </location>
</feature>
<feature type="transmembrane region" description="Helical" evidence="5">
    <location>
        <begin position="133"/>
        <end position="155"/>
    </location>
</feature>
<dbReference type="Proteomes" id="UP000472270">
    <property type="component" value="Unassembled WGS sequence"/>
</dbReference>
<comment type="subcellular location">
    <subcellularLocation>
        <location evidence="1">Membrane</location>
        <topology evidence="1">Multi-pass membrane protein</topology>
    </subcellularLocation>
</comment>
<feature type="domain" description="Major facilitator superfamily (MFS) profile" evidence="6">
    <location>
        <begin position="27"/>
        <end position="424"/>
    </location>
</feature>
<evidence type="ECO:0000313" key="7">
    <source>
        <dbReference type="Ensembl" id="ENSSRHP00000031342.1"/>
    </source>
</evidence>